<keyword evidence="4" id="KW-0676">Redox-active center</keyword>
<dbReference type="Pfam" id="PF14289">
    <property type="entry name" value="DUF4369"/>
    <property type="match status" value="1"/>
</dbReference>
<sequence>MKRTCFLAITLAAMAFSCQGQQKDKLTLTGHIRGLQDSVIHIYYDGEHADTVPVQDGHFTWSRRLPEPAKLFVTTSRRYLEFFGENGTMQLSAHIDSTEQMQVTGSPVQDEYQAYKNSLKDIEEKEYPLYDEYAKVKGNEAATAKIDDQLEEYRKQTRERTLNYISQHPASVVSANLVAGMASMGEYSKVLTAYNQLAPSVRNTATGKKIVKRLEVLKRSAIGAKMKDFTQADPAGKPFQSSALRGKYVLVDFWASWCGPCRAENPNVLKAYNTYKDKNFTVLGVSLDDKADRWQKAIKEDGMPWQQVSDLKGWKNEVSNYYGINGIPSNFLIDPQGNIVAKDLRGVALQRKLAEVIQ</sequence>
<evidence type="ECO:0000313" key="7">
    <source>
        <dbReference type="Proteomes" id="UP000324611"/>
    </source>
</evidence>
<dbReference type="GO" id="GO:0016209">
    <property type="term" value="F:antioxidant activity"/>
    <property type="evidence" value="ECO:0007669"/>
    <property type="project" value="InterPro"/>
</dbReference>
<dbReference type="RefSeq" id="WP_149839718.1">
    <property type="nucleotide sequence ID" value="NZ_VUOC01000004.1"/>
</dbReference>
<dbReference type="PANTHER" id="PTHR42852">
    <property type="entry name" value="THIOL:DISULFIDE INTERCHANGE PROTEIN DSBE"/>
    <property type="match status" value="1"/>
</dbReference>
<evidence type="ECO:0000256" key="1">
    <source>
        <dbReference type="ARBA" id="ARBA00004196"/>
    </source>
</evidence>
<dbReference type="GO" id="GO:0030313">
    <property type="term" value="C:cell envelope"/>
    <property type="evidence" value="ECO:0007669"/>
    <property type="project" value="UniProtKB-SubCell"/>
</dbReference>
<dbReference type="PROSITE" id="PS51352">
    <property type="entry name" value="THIOREDOXIN_2"/>
    <property type="match status" value="1"/>
</dbReference>
<evidence type="ECO:0000256" key="4">
    <source>
        <dbReference type="ARBA" id="ARBA00023284"/>
    </source>
</evidence>
<dbReference type="CDD" id="cd02966">
    <property type="entry name" value="TlpA_like_family"/>
    <property type="match status" value="1"/>
</dbReference>
<dbReference type="GO" id="GO:0017004">
    <property type="term" value="P:cytochrome complex assembly"/>
    <property type="evidence" value="ECO:0007669"/>
    <property type="project" value="UniProtKB-KW"/>
</dbReference>
<comment type="subcellular location">
    <subcellularLocation>
        <location evidence="1">Cell envelope</location>
    </subcellularLocation>
</comment>
<dbReference type="PROSITE" id="PS00194">
    <property type="entry name" value="THIOREDOXIN_1"/>
    <property type="match status" value="1"/>
</dbReference>
<dbReference type="InterPro" id="IPR025380">
    <property type="entry name" value="DUF4369"/>
</dbReference>
<dbReference type="InterPro" id="IPR000866">
    <property type="entry name" value="AhpC/TSA"/>
</dbReference>
<dbReference type="InterPro" id="IPR036249">
    <property type="entry name" value="Thioredoxin-like_sf"/>
</dbReference>
<dbReference type="Pfam" id="PF00578">
    <property type="entry name" value="AhpC-TSA"/>
    <property type="match status" value="1"/>
</dbReference>
<gene>
    <name evidence="6" type="ORF">F0L74_20145</name>
</gene>
<proteinExistence type="predicted"/>
<feature type="domain" description="Thioredoxin" evidence="5">
    <location>
        <begin position="220"/>
        <end position="358"/>
    </location>
</feature>
<dbReference type="Gene3D" id="3.40.30.10">
    <property type="entry name" value="Glutaredoxin"/>
    <property type="match status" value="1"/>
</dbReference>
<dbReference type="Proteomes" id="UP000324611">
    <property type="component" value="Unassembled WGS sequence"/>
</dbReference>
<keyword evidence="7" id="KW-1185">Reference proteome</keyword>
<keyword evidence="2" id="KW-0201">Cytochrome c-type biogenesis</keyword>
<dbReference type="SUPFAM" id="SSF52833">
    <property type="entry name" value="Thioredoxin-like"/>
    <property type="match status" value="1"/>
</dbReference>
<dbReference type="AlphaFoldDB" id="A0A5B2VIR5"/>
<evidence type="ECO:0000313" key="6">
    <source>
        <dbReference type="EMBL" id="KAA2238538.1"/>
    </source>
</evidence>
<accession>A0A5B2VIR5</accession>
<protein>
    <submittedName>
        <fullName evidence="6">AhpC/TSA family protein</fullName>
    </submittedName>
</protein>
<dbReference type="GO" id="GO:0016491">
    <property type="term" value="F:oxidoreductase activity"/>
    <property type="evidence" value="ECO:0007669"/>
    <property type="project" value="InterPro"/>
</dbReference>
<evidence type="ECO:0000259" key="5">
    <source>
        <dbReference type="PROSITE" id="PS51352"/>
    </source>
</evidence>
<dbReference type="InterPro" id="IPR017937">
    <property type="entry name" value="Thioredoxin_CS"/>
</dbReference>
<dbReference type="InterPro" id="IPR013766">
    <property type="entry name" value="Thioredoxin_domain"/>
</dbReference>
<reference evidence="6 7" key="2">
    <citation type="submission" date="2019-09" db="EMBL/GenBank/DDBJ databases">
        <authorList>
            <person name="Jin C."/>
        </authorList>
    </citation>
    <scope>NUCLEOTIDE SEQUENCE [LARGE SCALE GENOMIC DNA]</scope>
    <source>
        <strain evidence="6 7">BN140078</strain>
    </source>
</reference>
<keyword evidence="3" id="KW-1015">Disulfide bond</keyword>
<reference evidence="6 7" key="1">
    <citation type="submission" date="2019-09" db="EMBL/GenBank/DDBJ databases">
        <title>Chitinophaga ginsengihumi sp. nov., isolated from soil of ginseng rhizosphere.</title>
        <authorList>
            <person name="Lee J."/>
        </authorList>
    </citation>
    <scope>NUCLEOTIDE SEQUENCE [LARGE SCALE GENOMIC DNA]</scope>
    <source>
        <strain evidence="6 7">BN140078</strain>
    </source>
</reference>
<dbReference type="EMBL" id="VUOC01000004">
    <property type="protein sequence ID" value="KAA2238538.1"/>
    <property type="molecule type" value="Genomic_DNA"/>
</dbReference>
<dbReference type="PROSITE" id="PS51257">
    <property type="entry name" value="PROKAR_LIPOPROTEIN"/>
    <property type="match status" value="1"/>
</dbReference>
<evidence type="ECO:0000256" key="3">
    <source>
        <dbReference type="ARBA" id="ARBA00023157"/>
    </source>
</evidence>
<comment type="caution">
    <text evidence="6">The sequence shown here is derived from an EMBL/GenBank/DDBJ whole genome shotgun (WGS) entry which is preliminary data.</text>
</comment>
<dbReference type="InterPro" id="IPR050553">
    <property type="entry name" value="Thioredoxin_ResA/DsbE_sf"/>
</dbReference>
<name>A0A5B2VIR5_9BACT</name>
<evidence type="ECO:0000256" key="2">
    <source>
        <dbReference type="ARBA" id="ARBA00022748"/>
    </source>
</evidence>
<organism evidence="6 7">
    <name type="scientific">Chitinophaga agrisoli</name>
    <dbReference type="NCBI Taxonomy" id="2607653"/>
    <lineage>
        <taxon>Bacteria</taxon>
        <taxon>Pseudomonadati</taxon>
        <taxon>Bacteroidota</taxon>
        <taxon>Chitinophagia</taxon>
        <taxon>Chitinophagales</taxon>
        <taxon>Chitinophagaceae</taxon>
        <taxon>Chitinophaga</taxon>
    </lineage>
</organism>
<dbReference type="PANTHER" id="PTHR42852:SF6">
    <property type="entry name" value="THIOL:DISULFIDE INTERCHANGE PROTEIN DSBE"/>
    <property type="match status" value="1"/>
</dbReference>